<accession>B7FFW4</accession>
<dbReference type="EMBL" id="BT050889">
    <property type="protein sequence ID" value="ACJ83557.1"/>
    <property type="molecule type" value="mRNA"/>
</dbReference>
<proteinExistence type="evidence at transcript level"/>
<keyword evidence="1" id="KW-1133">Transmembrane helix</keyword>
<sequence>MIFTIIYKSIIFTLNFLSFFYISGSMKNQTWNQDQNI</sequence>
<keyword evidence="1" id="KW-0812">Transmembrane</keyword>
<evidence type="ECO:0000313" key="2">
    <source>
        <dbReference type="EMBL" id="ACJ83557.1"/>
    </source>
</evidence>
<organism evidence="2">
    <name type="scientific">Medicago truncatula</name>
    <name type="common">Barrel medic</name>
    <name type="synonym">Medicago tribuloides</name>
    <dbReference type="NCBI Taxonomy" id="3880"/>
    <lineage>
        <taxon>Eukaryota</taxon>
        <taxon>Viridiplantae</taxon>
        <taxon>Streptophyta</taxon>
        <taxon>Embryophyta</taxon>
        <taxon>Tracheophyta</taxon>
        <taxon>Spermatophyta</taxon>
        <taxon>Magnoliopsida</taxon>
        <taxon>eudicotyledons</taxon>
        <taxon>Gunneridae</taxon>
        <taxon>Pentapetalae</taxon>
        <taxon>rosids</taxon>
        <taxon>fabids</taxon>
        <taxon>Fabales</taxon>
        <taxon>Fabaceae</taxon>
        <taxon>Papilionoideae</taxon>
        <taxon>50 kb inversion clade</taxon>
        <taxon>NPAAA clade</taxon>
        <taxon>Hologalegina</taxon>
        <taxon>IRL clade</taxon>
        <taxon>Trifolieae</taxon>
        <taxon>Medicago</taxon>
    </lineage>
</organism>
<name>B7FFW4_MEDTR</name>
<reference evidence="2" key="1">
    <citation type="submission" date="2008-12" db="EMBL/GenBank/DDBJ databases">
        <title>Medicago truncatula full length cdna cloning project.</title>
        <authorList>
            <person name="Moskal W."/>
            <person name="Chan A."/>
            <person name="Cheung F."/>
            <person name="Xiao Y."/>
            <person name="Town C.D."/>
        </authorList>
    </citation>
    <scope>NUCLEOTIDE SEQUENCE</scope>
</reference>
<dbReference type="AlphaFoldDB" id="B7FFW4"/>
<protein>
    <submittedName>
        <fullName evidence="2">Uncharacterized protein</fullName>
    </submittedName>
</protein>
<evidence type="ECO:0000256" key="1">
    <source>
        <dbReference type="SAM" id="Phobius"/>
    </source>
</evidence>
<feature type="transmembrane region" description="Helical" evidence="1">
    <location>
        <begin position="6"/>
        <end position="23"/>
    </location>
</feature>
<keyword evidence="1" id="KW-0472">Membrane</keyword>